<accession>A0A8S1Y6B1</accession>
<keyword evidence="2" id="KW-1185">Reference proteome</keyword>
<evidence type="ECO:0000313" key="2">
    <source>
        <dbReference type="Proteomes" id="UP000683925"/>
    </source>
</evidence>
<dbReference type="AlphaFoldDB" id="A0A8S1Y6B1"/>
<sequence length="224" mass="26920">MLCSKYLKLHRVNQECFQSQRYGTSQWPQIQELLKLQILDLLKMLKIIYPNYLNLVLEVSSIWYFKYSKDSITVLIVMFGCLEIFYEMLHLDVCGINIFFSIYNTLEDWGRCRRSFPQHQNLTITIQNDLNTFLQWKKRIELYGIKFLTTPIILKCKKQSLLKIQPKSAVVYQYSTKKAYKNYQLGFKELTFNKDKPKLVEYKLQKKEESRYAEKLVENNDQLF</sequence>
<gene>
    <name evidence="1" type="ORF">POCTA_138.1.T1400110</name>
</gene>
<name>A0A8S1Y6B1_PAROT</name>
<comment type="caution">
    <text evidence="1">The sequence shown here is derived from an EMBL/GenBank/DDBJ whole genome shotgun (WGS) entry which is preliminary data.</text>
</comment>
<reference evidence="1" key="1">
    <citation type="submission" date="2021-01" db="EMBL/GenBank/DDBJ databases">
        <authorList>
            <consortium name="Genoscope - CEA"/>
            <person name="William W."/>
        </authorList>
    </citation>
    <scope>NUCLEOTIDE SEQUENCE</scope>
</reference>
<evidence type="ECO:0000313" key="1">
    <source>
        <dbReference type="EMBL" id="CAD8207244.1"/>
    </source>
</evidence>
<proteinExistence type="predicted"/>
<protein>
    <submittedName>
        <fullName evidence="1">Uncharacterized protein</fullName>
    </submittedName>
</protein>
<dbReference type="Proteomes" id="UP000683925">
    <property type="component" value="Unassembled WGS sequence"/>
</dbReference>
<organism evidence="1 2">
    <name type="scientific">Paramecium octaurelia</name>
    <dbReference type="NCBI Taxonomy" id="43137"/>
    <lineage>
        <taxon>Eukaryota</taxon>
        <taxon>Sar</taxon>
        <taxon>Alveolata</taxon>
        <taxon>Ciliophora</taxon>
        <taxon>Intramacronucleata</taxon>
        <taxon>Oligohymenophorea</taxon>
        <taxon>Peniculida</taxon>
        <taxon>Parameciidae</taxon>
        <taxon>Paramecium</taxon>
    </lineage>
</organism>
<dbReference type="EMBL" id="CAJJDP010000141">
    <property type="protein sequence ID" value="CAD8207244.1"/>
    <property type="molecule type" value="Genomic_DNA"/>
</dbReference>